<dbReference type="Proteomes" id="UP001189429">
    <property type="component" value="Unassembled WGS sequence"/>
</dbReference>
<organism evidence="2 3">
    <name type="scientific">Prorocentrum cordatum</name>
    <dbReference type="NCBI Taxonomy" id="2364126"/>
    <lineage>
        <taxon>Eukaryota</taxon>
        <taxon>Sar</taxon>
        <taxon>Alveolata</taxon>
        <taxon>Dinophyceae</taxon>
        <taxon>Prorocentrales</taxon>
        <taxon>Prorocentraceae</taxon>
        <taxon>Prorocentrum</taxon>
    </lineage>
</organism>
<dbReference type="Pfam" id="PF02739">
    <property type="entry name" value="5_3_exonuc_N"/>
    <property type="match status" value="1"/>
</dbReference>
<evidence type="ECO:0000313" key="2">
    <source>
        <dbReference type="EMBL" id="CAK0902413.1"/>
    </source>
</evidence>
<reference evidence="2" key="1">
    <citation type="submission" date="2023-10" db="EMBL/GenBank/DDBJ databases">
        <authorList>
            <person name="Chen Y."/>
            <person name="Shah S."/>
            <person name="Dougan E. K."/>
            <person name="Thang M."/>
            <person name="Chan C."/>
        </authorList>
    </citation>
    <scope>NUCLEOTIDE SEQUENCE [LARGE SCALE GENOMIC DNA]</scope>
</reference>
<protein>
    <recommendedName>
        <fullName evidence="1">5'-3' exonuclease alpha-helical arch N-terminal domain-containing protein</fullName>
    </recommendedName>
</protein>
<dbReference type="InterPro" id="IPR020046">
    <property type="entry name" value="5-3_exonucl_a-hlix_arch_N"/>
</dbReference>
<dbReference type="EMBL" id="CAUYUJ010021065">
    <property type="protein sequence ID" value="CAK0902413.1"/>
    <property type="molecule type" value="Genomic_DNA"/>
</dbReference>
<proteinExistence type="predicted"/>
<feature type="domain" description="5'-3' exonuclease alpha-helical arch N-terminal" evidence="1">
    <location>
        <begin position="106"/>
        <end position="250"/>
    </location>
</feature>
<keyword evidence="3" id="KW-1185">Reference proteome</keyword>
<dbReference type="Gene3D" id="3.40.50.1010">
    <property type="entry name" value="5'-nuclease"/>
    <property type="match status" value="1"/>
</dbReference>
<gene>
    <name evidence="2" type="ORF">PCOR1329_LOCUS79036</name>
</gene>
<evidence type="ECO:0000313" key="3">
    <source>
        <dbReference type="Proteomes" id="UP001189429"/>
    </source>
</evidence>
<comment type="caution">
    <text evidence="2">The sequence shown here is derived from an EMBL/GenBank/DDBJ whole genome shotgun (WGS) entry which is preliminary data.</text>
</comment>
<accession>A0ABN9XR17</accession>
<name>A0ABN9XR17_9DINO</name>
<sequence length="264" mass="28395">MSHWGKTMSVFSAGAGPQARHVPQATGYAGVRNHIASSGEREPGSASRRSGWSATRGSWLRGCCSGRAGLTSAMGAAALSVRCFSCWAGKARAPRVSRRQKSTSTAVLIDGSDLLHHFHGLSSKKDKLAQSGGLCKFAEFVMRLHRDMPVDYFAVAFDCEGQCWRGETWPSYAALRQTAAEKLGPQPRLAAELCKELGVFHERRKGFDAYDLLSTLAADAIMLPHESIVTVVSNQLLAARLVSPRVRLLLPGVGDAALDEDAVV</sequence>
<dbReference type="InterPro" id="IPR029060">
    <property type="entry name" value="PIN-like_dom_sf"/>
</dbReference>
<evidence type="ECO:0000259" key="1">
    <source>
        <dbReference type="Pfam" id="PF02739"/>
    </source>
</evidence>
<feature type="non-terminal residue" evidence="2">
    <location>
        <position position="264"/>
    </location>
</feature>
<dbReference type="SUPFAM" id="SSF88723">
    <property type="entry name" value="PIN domain-like"/>
    <property type="match status" value="1"/>
</dbReference>